<organism evidence="3 4">
    <name type="scientific">Hebeloma cylindrosporum</name>
    <dbReference type="NCBI Taxonomy" id="76867"/>
    <lineage>
        <taxon>Eukaryota</taxon>
        <taxon>Fungi</taxon>
        <taxon>Dikarya</taxon>
        <taxon>Basidiomycota</taxon>
        <taxon>Agaricomycotina</taxon>
        <taxon>Agaricomycetes</taxon>
        <taxon>Agaricomycetidae</taxon>
        <taxon>Agaricales</taxon>
        <taxon>Agaricineae</taxon>
        <taxon>Hymenogastraceae</taxon>
        <taxon>Hebeloma</taxon>
    </lineage>
</organism>
<dbReference type="Proteomes" id="UP000053424">
    <property type="component" value="Unassembled WGS sequence"/>
</dbReference>
<name>A0A0C3CE03_HEBCY</name>
<reference evidence="3 4" key="1">
    <citation type="submission" date="2014-04" db="EMBL/GenBank/DDBJ databases">
        <authorList>
            <consortium name="DOE Joint Genome Institute"/>
            <person name="Kuo A."/>
            <person name="Gay G."/>
            <person name="Dore J."/>
            <person name="Kohler A."/>
            <person name="Nagy L.G."/>
            <person name="Floudas D."/>
            <person name="Copeland A."/>
            <person name="Barry K.W."/>
            <person name="Cichocki N."/>
            <person name="Veneault-Fourrey C."/>
            <person name="LaButti K."/>
            <person name="Lindquist E.A."/>
            <person name="Lipzen A."/>
            <person name="Lundell T."/>
            <person name="Morin E."/>
            <person name="Murat C."/>
            <person name="Sun H."/>
            <person name="Tunlid A."/>
            <person name="Henrissat B."/>
            <person name="Grigoriev I.V."/>
            <person name="Hibbett D.S."/>
            <person name="Martin F."/>
            <person name="Nordberg H.P."/>
            <person name="Cantor M.N."/>
            <person name="Hua S.X."/>
        </authorList>
    </citation>
    <scope>NUCLEOTIDE SEQUENCE [LARGE SCALE GENOMIC DNA]</scope>
    <source>
        <strain evidence="4">h7</strain>
    </source>
</reference>
<evidence type="ECO:0000313" key="4">
    <source>
        <dbReference type="Proteomes" id="UP000053424"/>
    </source>
</evidence>
<feature type="transmembrane region" description="Helical" evidence="1">
    <location>
        <begin position="115"/>
        <end position="134"/>
    </location>
</feature>
<dbReference type="OrthoDB" id="3193253at2759"/>
<dbReference type="HOGENOM" id="CLU_035509_7_3_1"/>
<sequence length="271" mass="30928">MCGILNERAEGNFQRYYVGIVTLLAYDYCLTIGQEVEEIWTGNRSLKSILSNGNMRDYSFRSSSIFYNCILTFPNSASCARFAIVKWFQTLLIIIPAETVLLIRTFTLTNHHRPIAVFLGSLMIFQCFVVFYAMSRRGENRALASPFEIGDPYHACILFSEPRMDAAYLGVTILFDFTVFASTIIRTLTFRTKEVLPTTVLLRTILRDGVLYFGVILSGNVVWMICALTGRVREHAFLLPFFILMKFLGWLARGKTYKRTVSLLTSFLSSK</sequence>
<dbReference type="STRING" id="686832.A0A0C3CE03"/>
<reference evidence="4" key="2">
    <citation type="submission" date="2015-01" db="EMBL/GenBank/DDBJ databases">
        <title>Evolutionary Origins and Diversification of the Mycorrhizal Mutualists.</title>
        <authorList>
            <consortium name="DOE Joint Genome Institute"/>
            <consortium name="Mycorrhizal Genomics Consortium"/>
            <person name="Kohler A."/>
            <person name="Kuo A."/>
            <person name="Nagy L.G."/>
            <person name="Floudas D."/>
            <person name="Copeland A."/>
            <person name="Barry K.W."/>
            <person name="Cichocki N."/>
            <person name="Veneault-Fourrey C."/>
            <person name="LaButti K."/>
            <person name="Lindquist E.A."/>
            <person name="Lipzen A."/>
            <person name="Lundell T."/>
            <person name="Morin E."/>
            <person name="Murat C."/>
            <person name="Riley R."/>
            <person name="Ohm R."/>
            <person name="Sun H."/>
            <person name="Tunlid A."/>
            <person name="Henrissat B."/>
            <person name="Grigoriev I.V."/>
            <person name="Hibbett D.S."/>
            <person name="Martin F."/>
        </authorList>
    </citation>
    <scope>NUCLEOTIDE SEQUENCE [LARGE SCALE GENOMIC DNA]</scope>
    <source>
        <strain evidence="4">h7</strain>
    </source>
</reference>
<protein>
    <recommendedName>
        <fullName evidence="2">DUF6533 domain-containing protein</fullName>
    </recommendedName>
</protein>
<feature type="transmembrane region" description="Helical" evidence="1">
    <location>
        <begin position="90"/>
        <end position="108"/>
    </location>
</feature>
<gene>
    <name evidence="3" type="ORF">M413DRAFT_70707</name>
</gene>
<feature type="domain" description="DUF6533" evidence="2">
    <location>
        <begin position="17"/>
        <end position="45"/>
    </location>
</feature>
<dbReference type="InterPro" id="IPR045340">
    <property type="entry name" value="DUF6533"/>
</dbReference>
<keyword evidence="4" id="KW-1185">Reference proteome</keyword>
<keyword evidence="1" id="KW-0812">Transmembrane</keyword>
<dbReference type="EMBL" id="KN831778">
    <property type="protein sequence ID" value="KIM42449.1"/>
    <property type="molecule type" value="Genomic_DNA"/>
</dbReference>
<evidence type="ECO:0000259" key="2">
    <source>
        <dbReference type="Pfam" id="PF20151"/>
    </source>
</evidence>
<evidence type="ECO:0000256" key="1">
    <source>
        <dbReference type="SAM" id="Phobius"/>
    </source>
</evidence>
<dbReference type="AlphaFoldDB" id="A0A0C3CE03"/>
<feature type="transmembrane region" description="Helical" evidence="1">
    <location>
        <begin position="236"/>
        <end position="252"/>
    </location>
</feature>
<feature type="transmembrane region" description="Helical" evidence="1">
    <location>
        <begin position="65"/>
        <end position="84"/>
    </location>
</feature>
<keyword evidence="1" id="KW-1133">Transmembrane helix</keyword>
<accession>A0A0C3CE03</accession>
<proteinExistence type="predicted"/>
<feature type="transmembrane region" description="Helical" evidence="1">
    <location>
        <begin position="167"/>
        <end position="189"/>
    </location>
</feature>
<keyword evidence="1" id="KW-0472">Membrane</keyword>
<dbReference type="Pfam" id="PF20151">
    <property type="entry name" value="DUF6533"/>
    <property type="match status" value="1"/>
</dbReference>
<feature type="transmembrane region" description="Helical" evidence="1">
    <location>
        <begin position="210"/>
        <end position="230"/>
    </location>
</feature>
<evidence type="ECO:0000313" key="3">
    <source>
        <dbReference type="EMBL" id="KIM42449.1"/>
    </source>
</evidence>